<comment type="cofactor">
    <cofactor evidence="1">
        <name>heme b</name>
        <dbReference type="ChEBI" id="CHEBI:60344"/>
    </cofactor>
</comment>
<keyword evidence="7" id="KW-0479">Metal-binding</keyword>
<dbReference type="RefSeq" id="WP_108620912.1">
    <property type="nucleotide sequence ID" value="NZ_CP028901.1"/>
</dbReference>
<dbReference type="InterPro" id="IPR011577">
    <property type="entry name" value="Cyt_b561_bac/Ni-Hgenase"/>
</dbReference>
<evidence type="ECO:0000256" key="3">
    <source>
        <dbReference type="ARBA" id="ARBA00022448"/>
    </source>
</evidence>
<dbReference type="PANTHER" id="PTHR30529:SF1">
    <property type="entry name" value="CYTOCHROME B561 HOMOLOG 2"/>
    <property type="match status" value="1"/>
</dbReference>
<dbReference type="InterPro" id="IPR052168">
    <property type="entry name" value="Cytochrome_b561_oxidase"/>
</dbReference>
<feature type="transmembrane region" description="Helical" evidence="13">
    <location>
        <begin position="53"/>
        <end position="71"/>
    </location>
</feature>
<keyword evidence="9 13" id="KW-1133">Transmembrane helix</keyword>
<keyword evidence="3" id="KW-0813">Transport</keyword>
<sequence length="187" mass="20939">MTSQPSSVTSARYDPVAKLLHWLMALLLPSIFALGLYMTGLSFSPEKLKLISWHKWAGIIALALVVFRLLWRFTHRPPAMPATMGRWQKTGAHFGHLGLYLLMVTIPVSGWLMSSAKGVPTVLFGLWALPDLVQRDRDLGDLLQSAHWYLNVLLAIVVVGHVAAALKHHFIDKDQVMKRMLPGDPQQ</sequence>
<name>A0A2R4XI97_9BURK</name>
<evidence type="ECO:0000259" key="14">
    <source>
        <dbReference type="Pfam" id="PF01292"/>
    </source>
</evidence>
<dbReference type="GO" id="GO:0046872">
    <property type="term" value="F:metal ion binding"/>
    <property type="evidence" value="ECO:0007669"/>
    <property type="project" value="UniProtKB-KW"/>
</dbReference>
<dbReference type="PANTHER" id="PTHR30529">
    <property type="entry name" value="CYTOCHROME B561"/>
    <property type="match status" value="1"/>
</dbReference>
<evidence type="ECO:0000256" key="8">
    <source>
        <dbReference type="ARBA" id="ARBA00022982"/>
    </source>
</evidence>
<dbReference type="AlphaFoldDB" id="A0A2R4XI97"/>
<evidence type="ECO:0000256" key="11">
    <source>
        <dbReference type="ARBA" id="ARBA00023136"/>
    </source>
</evidence>
<dbReference type="Gene3D" id="1.20.950.20">
    <property type="entry name" value="Transmembrane di-heme cytochromes, Chain C"/>
    <property type="match status" value="1"/>
</dbReference>
<dbReference type="SUPFAM" id="SSF81342">
    <property type="entry name" value="Transmembrane di-heme cytochromes"/>
    <property type="match status" value="1"/>
</dbReference>
<evidence type="ECO:0000256" key="13">
    <source>
        <dbReference type="SAM" id="Phobius"/>
    </source>
</evidence>
<dbReference type="GO" id="GO:0009055">
    <property type="term" value="F:electron transfer activity"/>
    <property type="evidence" value="ECO:0007669"/>
    <property type="project" value="InterPro"/>
</dbReference>
<feature type="transmembrane region" description="Helical" evidence="13">
    <location>
        <begin position="148"/>
        <end position="170"/>
    </location>
</feature>
<evidence type="ECO:0000256" key="2">
    <source>
        <dbReference type="ARBA" id="ARBA00004651"/>
    </source>
</evidence>
<comment type="similarity">
    <text evidence="12">Belongs to the cytochrome b561 family.</text>
</comment>
<evidence type="ECO:0000256" key="5">
    <source>
        <dbReference type="ARBA" id="ARBA00022617"/>
    </source>
</evidence>
<dbReference type="OrthoDB" id="8536275at2"/>
<keyword evidence="10" id="KW-0408">Iron</keyword>
<gene>
    <name evidence="15" type="ORF">DBV39_06920</name>
</gene>
<dbReference type="KEGG" id="boz:DBV39_06920"/>
<dbReference type="InterPro" id="IPR016174">
    <property type="entry name" value="Di-haem_cyt_TM"/>
</dbReference>
<protein>
    <submittedName>
        <fullName evidence="15">Cytochrome b</fullName>
    </submittedName>
</protein>
<reference evidence="15 16" key="1">
    <citation type="submission" date="2018-04" db="EMBL/GenBank/DDBJ databases">
        <title>Bordetella sp. HZ20 isolated from seawater.</title>
        <authorList>
            <person name="Sun C."/>
        </authorList>
    </citation>
    <scope>NUCLEOTIDE SEQUENCE [LARGE SCALE GENOMIC DNA]</scope>
    <source>
        <strain evidence="15 16">HZ20</strain>
    </source>
</reference>
<comment type="subcellular location">
    <subcellularLocation>
        <location evidence="2">Cell membrane</location>
        <topology evidence="2">Multi-pass membrane protein</topology>
    </subcellularLocation>
</comment>
<keyword evidence="5" id="KW-0349">Heme</keyword>
<evidence type="ECO:0000256" key="1">
    <source>
        <dbReference type="ARBA" id="ARBA00001970"/>
    </source>
</evidence>
<keyword evidence="6 13" id="KW-0812">Transmembrane</keyword>
<evidence type="ECO:0000256" key="7">
    <source>
        <dbReference type="ARBA" id="ARBA00022723"/>
    </source>
</evidence>
<evidence type="ECO:0000256" key="10">
    <source>
        <dbReference type="ARBA" id="ARBA00023004"/>
    </source>
</evidence>
<dbReference type="Pfam" id="PF01292">
    <property type="entry name" value="Ni_hydr_CYTB"/>
    <property type="match status" value="1"/>
</dbReference>
<evidence type="ECO:0000256" key="6">
    <source>
        <dbReference type="ARBA" id="ARBA00022692"/>
    </source>
</evidence>
<proteinExistence type="inferred from homology"/>
<feature type="transmembrane region" description="Helical" evidence="13">
    <location>
        <begin position="92"/>
        <end position="113"/>
    </location>
</feature>
<keyword evidence="16" id="KW-1185">Reference proteome</keyword>
<evidence type="ECO:0000313" key="16">
    <source>
        <dbReference type="Proteomes" id="UP000244571"/>
    </source>
</evidence>
<dbReference type="GO" id="GO:0020037">
    <property type="term" value="F:heme binding"/>
    <property type="evidence" value="ECO:0007669"/>
    <property type="project" value="TreeGrafter"/>
</dbReference>
<feature type="transmembrane region" description="Helical" evidence="13">
    <location>
        <begin position="20"/>
        <end position="41"/>
    </location>
</feature>
<evidence type="ECO:0000256" key="9">
    <source>
        <dbReference type="ARBA" id="ARBA00022989"/>
    </source>
</evidence>
<dbReference type="Proteomes" id="UP000244571">
    <property type="component" value="Chromosome"/>
</dbReference>
<accession>A0A2R4XI97</accession>
<dbReference type="EMBL" id="CP028901">
    <property type="protein sequence ID" value="AWB33483.1"/>
    <property type="molecule type" value="Genomic_DNA"/>
</dbReference>
<dbReference type="GO" id="GO:0022904">
    <property type="term" value="P:respiratory electron transport chain"/>
    <property type="evidence" value="ECO:0007669"/>
    <property type="project" value="InterPro"/>
</dbReference>
<dbReference type="GO" id="GO:0005886">
    <property type="term" value="C:plasma membrane"/>
    <property type="evidence" value="ECO:0007669"/>
    <property type="project" value="UniProtKB-SubCell"/>
</dbReference>
<feature type="domain" description="Cytochrome b561 bacterial/Ni-hydrogenase" evidence="14">
    <location>
        <begin position="12"/>
        <end position="183"/>
    </location>
</feature>
<evidence type="ECO:0000313" key="15">
    <source>
        <dbReference type="EMBL" id="AWB33483.1"/>
    </source>
</evidence>
<keyword evidence="11 13" id="KW-0472">Membrane</keyword>
<keyword evidence="8" id="KW-0249">Electron transport</keyword>
<evidence type="ECO:0000256" key="12">
    <source>
        <dbReference type="ARBA" id="ARBA00037975"/>
    </source>
</evidence>
<organism evidence="15 16">
    <name type="scientific">Orrella marina</name>
    <dbReference type="NCBI Taxonomy" id="2163011"/>
    <lineage>
        <taxon>Bacteria</taxon>
        <taxon>Pseudomonadati</taxon>
        <taxon>Pseudomonadota</taxon>
        <taxon>Betaproteobacteria</taxon>
        <taxon>Burkholderiales</taxon>
        <taxon>Alcaligenaceae</taxon>
        <taxon>Orrella</taxon>
    </lineage>
</organism>
<evidence type="ECO:0000256" key="4">
    <source>
        <dbReference type="ARBA" id="ARBA00022475"/>
    </source>
</evidence>
<keyword evidence="4" id="KW-1003">Cell membrane</keyword>